<sequence length="128" mass="14383">MTTERRQANRKQVSLDVVNDNLQVLSLGQYYDCEMKDLSGEGVCLNVNGMLDLEQNAMIILVVGERQLFIPMNTVWSKWDDGNTHIGLNCSGTDLDHIFQNFLASKIHEAVIDQGEQDVGRFPKQKGA</sequence>
<reference evidence="3" key="1">
    <citation type="submission" date="2017-04" db="EMBL/GenBank/DDBJ databases">
        <authorList>
            <person name="Varghese N."/>
            <person name="Submissions S."/>
        </authorList>
    </citation>
    <scope>NUCLEOTIDE SEQUENCE [LARGE SCALE GENOMIC DNA]</scope>
    <source>
        <strain evidence="3">RKEM611</strain>
    </source>
</reference>
<keyword evidence="3" id="KW-1185">Reference proteome</keyword>
<accession>A0A1Y6CKY5</accession>
<dbReference type="AlphaFoldDB" id="A0A1Y6CKY5"/>
<evidence type="ECO:0000313" key="3">
    <source>
        <dbReference type="Proteomes" id="UP000192907"/>
    </source>
</evidence>
<name>A0A1Y6CKY5_9BACT</name>
<feature type="domain" description="PilZ" evidence="1">
    <location>
        <begin position="4"/>
        <end position="96"/>
    </location>
</feature>
<dbReference type="SUPFAM" id="SSF141371">
    <property type="entry name" value="PilZ domain-like"/>
    <property type="match status" value="1"/>
</dbReference>
<dbReference type="Pfam" id="PF07238">
    <property type="entry name" value="PilZ"/>
    <property type="match status" value="1"/>
</dbReference>
<dbReference type="Gene3D" id="2.40.10.220">
    <property type="entry name" value="predicted glycosyltransferase like domains"/>
    <property type="match status" value="1"/>
</dbReference>
<dbReference type="EMBL" id="FWZT01000020">
    <property type="protein sequence ID" value="SMF60337.1"/>
    <property type="molecule type" value="Genomic_DNA"/>
</dbReference>
<dbReference type="RefSeq" id="WP_132322783.1">
    <property type="nucleotide sequence ID" value="NZ_FWZT01000020.1"/>
</dbReference>
<dbReference type="InterPro" id="IPR009875">
    <property type="entry name" value="PilZ_domain"/>
</dbReference>
<dbReference type="GO" id="GO:0035438">
    <property type="term" value="F:cyclic-di-GMP binding"/>
    <property type="evidence" value="ECO:0007669"/>
    <property type="project" value="InterPro"/>
</dbReference>
<evidence type="ECO:0000259" key="1">
    <source>
        <dbReference type="Pfam" id="PF07238"/>
    </source>
</evidence>
<organism evidence="2 3">
    <name type="scientific">Pseudobacteriovorax antillogorgiicola</name>
    <dbReference type="NCBI Taxonomy" id="1513793"/>
    <lineage>
        <taxon>Bacteria</taxon>
        <taxon>Pseudomonadati</taxon>
        <taxon>Bdellovibrionota</taxon>
        <taxon>Oligoflexia</taxon>
        <taxon>Oligoflexales</taxon>
        <taxon>Pseudobacteriovoracaceae</taxon>
        <taxon>Pseudobacteriovorax</taxon>
    </lineage>
</organism>
<proteinExistence type="predicted"/>
<dbReference type="Proteomes" id="UP000192907">
    <property type="component" value="Unassembled WGS sequence"/>
</dbReference>
<protein>
    <submittedName>
        <fullName evidence="2">PilZ domain-containing protein</fullName>
    </submittedName>
</protein>
<gene>
    <name evidence="2" type="ORF">SAMN06296036_120117</name>
</gene>
<evidence type="ECO:0000313" key="2">
    <source>
        <dbReference type="EMBL" id="SMF60337.1"/>
    </source>
</evidence>